<dbReference type="AlphaFoldDB" id="A0A0V0GK98"/>
<keyword evidence="6 7" id="KW-0472">Membrane</keyword>
<dbReference type="Gene3D" id="2.60.40.150">
    <property type="entry name" value="C2 domain"/>
    <property type="match status" value="1"/>
</dbReference>
<dbReference type="GO" id="GO:0016020">
    <property type="term" value="C:membrane"/>
    <property type="evidence" value="ECO:0007669"/>
    <property type="project" value="UniProtKB-SubCell"/>
</dbReference>
<dbReference type="PANTHER" id="PTHR45933">
    <property type="entry name" value="PROTEIN C2-DOMAIN ABA-RELATED 4"/>
    <property type="match status" value="1"/>
</dbReference>
<dbReference type="GO" id="GO:0005096">
    <property type="term" value="F:GTPase activator activity"/>
    <property type="evidence" value="ECO:0007669"/>
    <property type="project" value="UniProtKB-KW"/>
</dbReference>
<keyword evidence="5" id="KW-0446">Lipid-binding</keyword>
<organism evidence="8">
    <name type="scientific">Solanum chacoense</name>
    <name type="common">Chaco potato</name>
    <dbReference type="NCBI Taxonomy" id="4108"/>
    <lineage>
        <taxon>Eukaryota</taxon>
        <taxon>Viridiplantae</taxon>
        <taxon>Streptophyta</taxon>
        <taxon>Embryophyta</taxon>
        <taxon>Tracheophyta</taxon>
        <taxon>Spermatophyta</taxon>
        <taxon>Magnoliopsida</taxon>
        <taxon>eudicotyledons</taxon>
        <taxon>Gunneridae</taxon>
        <taxon>Pentapetalae</taxon>
        <taxon>asterids</taxon>
        <taxon>lamiids</taxon>
        <taxon>Solanales</taxon>
        <taxon>Solanaceae</taxon>
        <taxon>Solanoideae</taxon>
        <taxon>Solaneae</taxon>
        <taxon>Solanum</taxon>
    </lineage>
</organism>
<reference evidence="8" key="1">
    <citation type="submission" date="2015-12" db="EMBL/GenBank/DDBJ databases">
        <title>Gene expression during late stages of embryo sac development: a critical building block for successful pollen-pistil interactions.</title>
        <authorList>
            <person name="Liu Y."/>
            <person name="Joly V."/>
            <person name="Sabar M."/>
            <person name="Matton D.P."/>
        </authorList>
    </citation>
    <scope>NUCLEOTIDE SEQUENCE</scope>
</reference>
<evidence type="ECO:0000256" key="3">
    <source>
        <dbReference type="ARBA" id="ARBA00022723"/>
    </source>
</evidence>
<keyword evidence="3" id="KW-0479">Metal-binding</keyword>
<accession>A0A0V0GK98</accession>
<name>A0A0V0GK98_SOLCH</name>
<dbReference type="InterPro" id="IPR035892">
    <property type="entry name" value="C2_domain_sf"/>
</dbReference>
<evidence type="ECO:0000256" key="5">
    <source>
        <dbReference type="ARBA" id="ARBA00023121"/>
    </source>
</evidence>
<evidence type="ECO:0000256" key="7">
    <source>
        <dbReference type="SAM" id="Phobius"/>
    </source>
</evidence>
<dbReference type="EMBL" id="GEDG01036629">
    <property type="protein sequence ID" value="JAP08597.1"/>
    <property type="molecule type" value="Transcribed_RNA"/>
</dbReference>
<proteinExistence type="predicted"/>
<dbReference type="GO" id="GO:0046872">
    <property type="term" value="F:metal ion binding"/>
    <property type="evidence" value="ECO:0007669"/>
    <property type="project" value="UniProtKB-KW"/>
</dbReference>
<sequence length="89" mass="10344">MENKLGLLRVRIIRGINLAIRDLRSSDPYVVVRMGKQVISPLLFHLFFFFLLLNWNINLSLSSKYPSLAILRAENCVRQTLMIIKSKIL</sequence>
<evidence type="ECO:0000256" key="1">
    <source>
        <dbReference type="ARBA" id="ARBA00004370"/>
    </source>
</evidence>
<keyword evidence="7" id="KW-0812">Transmembrane</keyword>
<keyword evidence="7" id="KW-1133">Transmembrane helix</keyword>
<dbReference type="InterPro" id="IPR044562">
    <property type="entry name" value="CAR1-11"/>
</dbReference>
<keyword evidence="2" id="KW-0343">GTPase activation</keyword>
<dbReference type="GO" id="GO:0008289">
    <property type="term" value="F:lipid binding"/>
    <property type="evidence" value="ECO:0007669"/>
    <property type="project" value="UniProtKB-KW"/>
</dbReference>
<protein>
    <submittedName>
        <fullName evidence="8">Putative ovule protein</fullName>
    </submittedName>
</protein>
<evidence type="ECO:0000256" key="6">
    <source>
        <dbReference type="ARBA" id="ARBA00023136"/>
    </source>
</evidence>
<evidence type="ECO:0000256" key="4">
    <source>
        <dbReference type="ARBA" id="ARBA00022837"/>
    </source>
</evidence>
<feature type="transmembrane region" description="Helical" evidence="7">
    <location>
        <begin position="38"/>
        <end position="57"/>
    </location>
</feature>
<dbReference type="SUPFAM" id="SSF49562">
    <property type="entry name" value="C2 domain (Calcium/lipid-binding domain, CaLB)"/>
    <property type="match status" value="1"/>
</dbReference>
<keyword evidence="4" id="KW-0106">Calcium</keyword>
<evidence type="ECO:0000256" key="2">
    <source>
        <dbReference type="ARBA" id="ARBA00022468"/>
    </source>
</evidence>
<dbReference type="PANTHER" id="PTHR45933:SF11">
    <property type="entry name" value="PROTEIN C2-DOMAIN ABA-RELATED 1"/>
    <property type="match status" value="1"/>
</dbReference>
<evidence type="ECO:0000313" key="8">
    <source>
        <dbReference type="EMBL" id="JAP08597.1"/>
    </source>
</evidence>
<comment type="subcellular location">
    <subcellularLocation>
        <location evidence="1">Membrane</location>
    </subcellularLocation>
</comment>